<proteinExistence type="predicted"/>
<evidence type="ECO:0000313" key="2">
    <source>
        <dbReference type="Proteomes" id="UP001497453"/>
    </source>
</evidence>
<dbReference type="EMBL" id="OZ037950">
    <property type="protein sequence ID" value="CAL1712230.1"/>
    <property type="molecule type" value="Genomic_DNA"/>
</dbReference>
<sequence length="639" mass="71775">MAQLLDLPPELLIRIFLLFDNPGDVLACSRTNRNVYTLVVEDVRIQYHIETLAARVTNNPKCMLPIAERLARLKRREAAWRDLSVRRSTTVPISYSPTGIYDLSGGVYFLGERQHIGQLATLTRSLRWIRLPSVEEDREEREIQWNKIDVGKDIADLGLALDEHDLVAVAFLYVPSPYHVEFCLTVPFSFSEVQQNGNDLSRATLKLSVQLLQLSTGRNHPLASQPTLEVDSYSIAIAPPGLSIEIVGDKIVLLLTFPYGGPDVIVKLFVWNWKTGHLHFTLEAPQMTYQSLFFLSPDVLVLPNTTHHSFELYDISVSGKGAPTAPRLIRTLLLPELTTGSDVLRLACRGEPNPMSSKSTVTHQEPFYDSAEDAIIVVNLLVQNPAIGVFGRIINITVVLHRNALSKLIASPEANSQGSFSTPLPYNEWGPLVTRWFAANDSSTRWITTTCGQRFVAMPKNGGGQVVVRDFGKYATRRALVLIPEDERGSAESRADTQRFIRWRVLPRLPVRDEEEEEEEEDAEDWEMADEDGEEEFEVEAFDASRLDTYLTSGHSSTFGQEVILESGNIVRVVTESTSLPVSLGVFKEEVRSSLPFVESVTEEMYDYRAVLVDDKRILGLMLDENDERIISVDIINFA</sequence>
<evidence type="ECO:0000313" key="1">
    <source>
        <dbReference type="EMBL" id="CAL1712230.1"/>
    </source>
</evidence>
<evidence type="ECO:0008006" key="3">
    <source>
        <dbReference type="Google" id="ProtNLM"/>
    </source>
</evidence>
<organism evidence="1 2">
    <name type="scientific">Somion occarium</name>
    <dbReference type="NCBI Taxonomy" id="3059160"/>
    <lineage>
        <taxon>Eukaryota</taxon>
        <taxon>Fungi</taxon>
        <taxon>Dikarya</taxon>
        <taxon>Basidiomycota</taxon>
        <taxon>Agaricomycotina</taxon>
        <taxon>Agaricomycetes</taxon>
        <taxon>Polyporales</taxon>
        <taxon>Cerrenaceae</taxon>
        <taxon>Somion</taxon>
    </lineage>
</organism>
<dbReference type="Proteomes" id="UP001497453">
    <property type="component" value="Chromosome 7"/>
</dbReference>
<reference evidence="2" key="1">
    <citation type="submission" date="2024-04" db="EMBL/GenBank/DDBJ databases">
        <authorList>
            <person name="Shaw F."/>
            <person name="Minotto A."/>
        </authorList>
    </citation>
    <scope>NUCLEOTIDE SEQUENCE [LARGE SCALE GENOMIC DNA]</scope>
</reference>
<dbReference type="CDD" id="cd09917">
    <property type="entry name" value="F-box_SF"/>
    <property type="match status" value="1"/>
</dbReference>
<protein>
    <recommendedName>
        <fullName evidence="3">F-box domain-containing protein</fullName>
    </recommendedName>
</protein>
<gene>
    <name evidence="1" type="ORF">GFSPODELE1_LOCUS8732</name>
</gene>
<keyword evidence="2" id="KW-1185">Reference proteome</keyword>
<accession>A0ABP1DX01</accession>
<name>A0ABP1DX01_9APHY</name>